<keyword evidence="3 9" id="KW-0436">Ligase</keyword>
<dbReference type="InterPro" id="IPR005148">
    <property type="entry name" value="Arg-tRNA-synth_N"/>
</dbReference>
<protein>
    <recommendedName>
        <fullName evidence="9">Arginine--tRNA ligase</fullName>
        <ecNumber evidence="9">6.1.1.19</ecNumber>
    </recommendedName>
    <alternativeName>
        <fullName evidence="9">Arginyl-tRNA synthetase</fullName>
        <shortName evidence="9">ArgRS</shortName>
    </alternativeName>
</protein>
<keyword evidence="6 9" id="KW-0648">Protein biosynthesis</keyword>
<dbReference type="SUPFAM" id="SSF55190">
    <property type="entry name" value="Arginyl-tRNA synthetase (ArgRS), N-terminal 'additional' domain"/>
    <property type="match status" value="1"/>
</dbReference>
<dbReference type="OrthoDB" id="9805987at2"/>
<gene>
    <name evidence="9 13" type="primary">argS</name>
    <name evidence="13" type="ORF">SALLE_v1c07800</name>
</gene>
<dbReference type="InterPro" id="IPR001278">
    <property type="entry name" value="Arg-tRNA-ligase"/>
</dbReference>
<evidence type="ECO:0000256" key="2">
    <source>
        <dbReference type="ARBA" id="ARBA00022490"/>
    </source>
</evidence>
<dbReference type="PROSITE" id="PS00178">
    <property type="entry name" value="AA_TRNA_LIGASE_I"/>
    <property type="match status" value="1"/>
</dbReference>
<comment type="catalytic activity">
    <reaction evidence="8 9">
        <text>tRNA(Arg) + L-arginine + ATP = L-arginyl-tRNA(Arg) + AMP + diphosphate</text>
        <dbReference type="Rhea" id="RHEA:20301"/>
        <dbReference type="Rhea" id="RHEA-COMP:9658"/>
        <dbReference type="Rhea" id="RHEA-COMP:9673"/>
        <dbReference type="ChEBI" id="CHEBI:30616"/>
        <dbReference type="ChEBI" id="CHEBI:32682"/>
        <dbReference type="ChEBI" id="CHEBI:33019"/>
        <dbReference type="ChEBI" id="CHEBI:78442"/>
        <dbReference type="ChEBI" id="CHEBI:78513"/>
        <dbReference type="ChEBI" id="CHEBI:456215"/>
        <dbReference type="EC" id="6.1.1.19"/>
    </reaction>
</comment>
<dbReference type="Gene3D" id="1.10.730.10">
    <property type="entry name" value="Isoleucyl-tRNA Synthetase, Domain 1"/>
    <property type="match status" value="1"/>
</dbReference>
<dbReference type="GO" id="GO:0005524">
    <property type="term" value="F:ATP binding"/>
    <property type="evidence" value="ECO:0007669"/>
    <property type="project" value="UniProtKB-UniRule"/>
</dbReference>
<evidence type="ECO:0000256" key="6">
    <source>
        <dbReference type="ARBA" id="ARBA00022917"/>
    </source>
</evidence>
<dbReference type="KEGG" id="salx:SALLE_v1c07800"/>
<evidence type="ECO:0000313" key="13">
    <source>
        <dbReference type="EMBL" id="AXK51450.1"/>
    </source>
</evidence>
<reference evidence="13 14" key="1">
    <citation type="submission" date="2018-07" db="EMBL/GenBank/DDBJ databases">
        <title>Complete genome sequence of Spiroplasma alleghenense PLHS-1 (ATCC 51752).</title>
        <authorList>
            <person name="Chou L."/>
            <person name="Lee T.-Y."/>
            <person name="Tsai Y.-M."/>
            <person name="Kuo C.-H."/>
        </authorList>
    </citation>
    <scope>NUCLEOTIDE SEQUENCE [LARGE SCALE GENOMIC DNA]</scope>
    <source>
        <strain evidence="13 14">PLHS-1</strain>
    </source>
</reference>
<dbReference type="Pfam" id="PF00750">
    <property type="entry name" value="tRNA-synt_1d"/>
    <property type="match status" value="1"/>
</dbReference>
<dbReference type="GO" id="GO:0004814">
    <property type="term" value="F:arginine-tRNA ligase activity"/>
    <property type="evidence" value="ECO:0007669"/>
    <property type="project" value="UniProtKB-UniRule"/>
</dbReference>
<evidence type="ECO:0000256" key="8">
    <source>
        <dbReference type="ARBA" id="ARBA00049339"/>
    </source>
</evidence>
<feature type="domain" description="DALR anticodon binding" evidence="11">
    <location>
        <begin position="435"/>
        <end position="553"/>
    </location>
</feature>
<dbReference type="SUPFAM" id="SSF47323">
    <property type="entry name" value="Anticodon-binding domain of a subclass of class I aminoacyl-tRNA synthetases"/>
    <property type="match status" value="1"/>
</dbReference>
<comment type="subunit">
    <text evidence="9">Monomer.</text>
</comment>
<evidence type="ECO:0000259" key="12">
    <source>
        <dbReference type="SMART" id="SM01016"/>
    </source>
</evidence>
<dbReference type="NCBIfam" id="TIGR00456">
    <property type="entry name" value="argS"/>
    <property type="match status" value="1"/>
</dbReference>
<comment type="subcellular location">
    <subcellularLocation>
        <location evidence="9">Cytoplasm</location>
    </subcellularLocation>
</comment>
<evidence type="ECO:0000313" key="14">
    <source>
        <dbReference type="Proteomes" id="UP000254792"/>
    </source>
</evidence>
<dbReference type="Pfam" id="PF03485">
    <property type="entry name" value="Arg_tRNA_synt_N"/>
    <property type="match status" value="1"/>
</dbReference>
<dbReference type="InterPro" id="IPR008909">
    <property type="entry name" value="DALR_anticod-bd"/>
</dbReference>
<dbReference type="InterPro" id="IPR001412">
    <property type="entry name" value="aa-tRNA-synth_I_CS"/>
</dbReference>
<keyword evidence="7 9" id="KW-0030">Aminoacyl-tRNA synthetase</keyword>
<dbReference type="SMART" id="SM01016">
    <property type="entry name" value="Arg_tRNA_synt_N"/>
    <property type="match status" value="1"/>
</dbReference>
<dbReference type="SMART" id="SM00836">
    <property type="entry name" value="DALR_1"/>
    <property type="match status" value="1"/>
</dbReference>
<keyword evidence="5 9" id="KW-0067">ATP-binding</keyword>
<accession>A0A345Z4C1</accession>
<feature type="domain" description="Arginyl tRNA synthetase N-terminal" evidence="12">
    <location>
        <begin position="6"/>
        <end position="86"/>
    </location>
</feature>
<dbReference type="Pfam" id="PF05746">
    <property type="entry name" value="DALR_1"/>
    <property type="match status" value="1"/>
</dbReference>
<dbReference type="InterPro" id="IPR036695">
    <property type="entry name" value="Arg-tRNA-synth_N_sf"/>
</dbReference>
<evidence type="ECO:0000259" key="11">
    <source>
        <dbReference type="SMART" id="SM00836"/>
    </source>
</evidence>
<dbReference type="RefSeq" id="WP_115558347.1">
    <property type="nucleotide sequence ID" value="NZ_CP031376.1"/>
</dbReference>
<dbReference type="Proteomes" id="UP000254792">
    <property type="component" value="Chromosome"/>
</dbReference>
<dbReference type="Gene3D" id="3.30.1360.70">
    <property type="entry name" value="Arginyl tRNA synthetase N-terminal domain"/>
    <property type="match status" value="1"/>
</dbReference>
<dbReference type="CDD" id="cd00671">
    <property type="entry name" value="ArgRS_core"/>
    <property type="match status" value="1"/>
</dbReference>
<keyword evidence="14" id="KW-1185">Reference proteome</keyword>
<dbReference type="InterPro" id="IPR014729">
    <property type="entry name" value="Rossmann-like_a/b/a_fold"/>
</dbReference>
<dbReference type="GO" id="GO:0005737">
    <property type="term" value="C:cytoplasm"/>
    <property type="evidence" value="ECO:0007669"/>
    <property type="project" value="UniProtKB-SubCell"/>
</dbReference>
<name>A0A345Z4C1_9MOLU</name>
<dbReference type="PANTHER" id="PTHR11956">
    <property type="entry name" value="ARGINYL-TRNA SYNTHETASE"/>
    <property type="match status" value="1"/>
</dbReference>
<evidence type="ECO:0000256" key="10">
    <source>
        <dbReference type="RuleBase" id="RU363038"/>
    </source>
</evidence>
<keyword evidence="2 9" id="KW-0963">Cytoplasm</keyword>
<evidence type="ECO:0000256" key="1">
    <source>
        <dbReference type="ARBA" id="ARBA00005594"/>
    </source>
</evidence>
<comment type="similarity">
    <text evidence="1 9 10">Belongs to the class-I aminoacyl-tRNA synthetase family.</text>
</comment>
<dbReference type="GO" id="GO:0006420">
    <property type="term" value="P:arginyl-tRNA aminoacylation"/>
    <property type="evidence" value="ECO:0007669"/>
    <property type="project" value="UniProtKB-UniRule"/>
</dbReference>
<dbReference type="InterPro" id="IPR009080">
    <property type="entry name" value="tRNAsynth_Ia_anticodon-bd"/>
</dbReference>
<evidence type="ECO:0000256" key="4">
    <source>
        <dbReference type="ARBA" id="ARBA00022741"/>
    </source>
</evidence>
<dbReference type="HAMAP" id="MF_00123">
    <property type="entry name" value="Arg_tRNA_synth"/>
    <property type="match status" value="1"/>
</dbReference>
<dbReference type="SUPFAM" id="SSF52374">
    <property type="entry name" value="Nucleotidylyl transferase"/>
    <property type="match status" value="1"/>
</dbReference>
<dbReference type="AlphaFoldDB" id="A0A345Z4C1"/>
<proteinExistence type="inferred from homology"/>
<dbReference type="PRINTS" id="PR01038">
    <property type="entry name" value="TRNASYNTHARG"/>
</dbReference>
<evidence type="ECO:0000256" key="9">
    <source>
        <dbReference type="HAMAP-Rule" id="MF_00123"/>
    </source>
</evidence>
<dbReference type="InterPro" id="IPR035684">
    <property type="entry name" value="ArgRS_core"/>
</dbReference>
<sequence>MSKNMVIVADEIKKVLKELKLDINPVIETPRNESNGHYSTNIALVAAKDLKKNPREIADLVVEKLSDSKKFESVEVAGPGFVNLKLKQKDIAKVVEDVLKLKDNFGAGAKKNFTYNLELVSANPTGYLHVGHARNGAIGDSVAKILSFAGYNVQTEYYTNDAGNQINILAITVFVHYLRELGIKAELPEDSYSGEAYEFVAKQFVSEYGDKFKNISFEDKKIADPEVMELFKTKSVKFFLDIIKKQLTDFGVEIEHYTSEKAMYDEKQIEKMLEKYKKMGATYEQDGALWLKTTQFNDDKDRVLTKSSGDYTYITPDLATHQERLLRSKADKLVNFWGGDHHGYIVRMQAGLSLLGAPDDCLDIDMIQMVRLVKDGKEYKMSKRRGTAVWLIDLLELVGKDALRYMLSSKTASSHMDFDLDIVAKKNSSNPVYYAQYATARSFKVINQGKEHNIPEKLTNFDLLKEEKEIQIMLTLDKFSKNVEYAGKERAPHIICDYIQTLVKQFHSYYSDSKIVDAKNVELSSQRVALTKAVYQVLSNAFKLIAIDVVNKM</sequence>
<evidence type="ECO:0000256" key="5">
    <source>
        <dbReference type="ARBA" id="ARBA00022840"/>
    </source>
</evidence>
<evidence type="ECO:0000256" key="3">
    <source>
        <dbReference type="ARBA" id="ARBA00022598"/>
    </source>
</evidence>
<evidence type="ECO:0000256" key="7">
    <source>
        <dbReference type="ARBA" id="ARBA00023146"/>
    </source>
</evidence>
<organism evidence="13 14">
    <name type="scientific">Spiroplasma alleghenense</name>
    <dbReference type="NCBI Taxonomy" id="216931"/>
    <lineage>
        <taxon>Bacteria</taxon>
        <taxon>Bacillati</taxon>
        <taxon>Mycoplasmatota</taxon>
        <taxon>Mollicutes</taxon>
        <taxon>Entomoplasmatales</taxon>
        <taxon>Spiroplasmataceae</taxon>
        <taxon>Spiroplasma</taxon>
    </lineage>
</organism>
<dbReference type="Gene3D" id="3.40.50.620">
    <property type="entry name" value="HUPs"/>
    <property type="match status" value="1"/>
</dbReference>
<feature type="short sequence motif" description="'HIGH' region" evidence="9">
    <location>
        <begin position="122"/>
        <end position="132"/>
    </location>
</feature>
<dbReference type="EMBL" id="CP031376">
    <property type="protein sequence ID" value="AXK51450.1"/>
    <property type="molecule type" value="Genomic_DNA"/>
</dbReference>
<dbReference type="EC" id="6.1.1.19" evidence="9"/>
<dbReference type="PANTHER" id="PTHR11956:SF5">
    <property type="entry name" value="ARGININE--TRNA LIGASE, CYTOPLASMIC"/>
    <property type="match status" value="1"/>
</dbReference>
<keyword evidence="4 9" id="KW-0547">Nucleotide-binding</keyword>